<evidence type="ECO:0000256" key="1">
    <source>
        <dbReference type="ARBA" id="ARBA00004123"/>
    </source>
</evidence>
<proteinExistence type="inferred from homology"/>
<dbReference type="EMBL" id="CAACVR010000034">
    <property type="protein sequence ID" value="VEU23152.1"/>
    <property type="molecule type" value="Genomic_DNA"/>
</dbReference>
<dbReference type="SUPFAM" id="SSF48371">
    <property type="entry name" value="ARM repeat"/>
    <property type="match status" value="1"/>
</dbReference>
<accession>A0A448YQF6</accession>
<dbReference type="Proteomes" id="UP000290900">
    <property type="component" value="Unassembled WGS sequence"/>
</dbReference>
<evidence type="ECO:0000313" key="5">
    <source>
        <dbReference type="EMBL" id="VEU23152.1"/>
    </source>
</evidence>
<dbReference type="InParanoid" id="A0A448YQF6"/>
<dbReference type="Gene3D" id="1.25.10.10">
    <property type="entry name" value="Leucine-rich Repeat Variant"/>
    <property type="match status" value="1"/>
</dbReference>
<name>A0A448YQF6_BRENA</name>
<dbReference type="PANTHER" id="PTHR12363:SF33">
    <property type="entry name" value="IMPORTIN-13"/>
    <property type="match status" value="1"/>
</dbReference>
<gene>
    <name evidence="5" type="ORF">BRENAR_LOCUS3883</name>
</gene>
<dbReference type="AlphaFoldDB" id="A0A448YQF6"/>
<dbReference type="GO" id="GO:0006606">
    <property type="term" value="P:protein import into nucleus"/>
    <property type="evidence" value="ECO:0007669"/>
    <property type="project" value="TreeGrafter"/>
</dbReference>
<dbReference type="GO" id="GO:0005634">
    <property type="term" value="C:nucleus"/>
    <property type="evidence" value="ECO:0007669"/>
    <property type="project" value="UniProtKB-SubCell"/>
</dbReference>
<dbReference type="InterPro" id="IPR051345">
    <property type="entry name" value="Importin_beta-like_NTR"/>
</dbReference>
<evidence type="ECO:0000256" key="2">
    <source>
        <dbReference type="ARBA" id="ARBA00007991"/>
    </source>
</evidence>
<dbReference type="InterPro" id="IPR011989">
    <property type="entry name" value="ARM-like"/>
</dbReference>
<sequence length="774" mass="88239">MDCLGAWIAYASKAEFDSTVRYDFTSLLQFTIQVMASSSSSSPAMETLLDTLYTNPTFLKAETKLQLQSLIFGSWGSQFLSYQSEDSDQFARLTILFLEPDITSLAVKLADDSNDDKFDFLLRLTNFPGTPIVEESISNEFIDFWMQFADCFIEDDDRLSTMTKGDKLQNLHSKSRAFFIKVSQIYWSKIHIPQELEGFHDEFRIYRRDVGDLFESIFPIVKFPLYNNLIDNVLTSLNGTVSLSDIEASLYLINAIGSDFTENNIQSDALESVGKILDSDYLQLVTKQMIPNRFQHLVYTTVRFVSTIDWFYKSEKGLQYLPSMLNFLFDTMSMSAYQLISSKAISDICDNCRSSLQGLLPEFKTIIEQMVNDYTVEPLTRERVMNSYASIIQGVKDPSTQGAYLEEVVRLLGKLSFEVIETTDIINSTAASATDGTIRTVDYLTSLLSSLSSLGKGMQLPDSADEIYQPSEIEAVNQYWQQDPLKIHSQILEIINNFSMGNPGLADNLGVTEEIVHIFKSGLTETVGGPFVFNQAVIVQFIVAKFHTLQTTNTYPLLYGLYSSVIKAYHREMDVESVGRTLQIIFIDRISIIQTDPDIIQSVLNLLGTILSTRPSLLVSNIDMLEKVLAFGIDQLRSSERFVLRSLEYFWTKLIYLRRGNREDTVVVRRLFNETKLGYLATFNVLKYLLVTQRSNLEFFTEILKGLVAKYPMLVKGWLTESFREINEERERRGEKRIGGYDVFVKKMMISRGSRAGNEVVKDFWLEVNGLIDY</sequence>
<evidence type="ECO:0000256" key="4">
    <source>
        <dbReference type="ARBA" id="ARBA00023242"/>
    </source>
</evidence>
<evidence type="ECO:0000256" key="3">
    <source>
        <dbReference type="ARBA" id="ARBA00022448"/>
    </source>
</evidence>
<dbReference type="STRING" id="13370.A0A448YQF6"/>
<dbReference type="GO" id="GO:0005737">
    <property type="term" value="C:cytoplasm"/>
    <property type="evidence" value="ECO:0007669"/>
    <property type="project" value="TreeGrafter"/>
</dbReference>
<dbReference type="FunCoup" id="A0A448YQF6">
    <property type="interactions" value="242"/>
</dbReference>
<dbReference type="PANTHER" id="PTHR12363">
    <property type="entry name" value="TRANSPORTIN 3 AND IMPORTIN 13"/>
    <property type="match status" value="1"/>
</dbReference>
<reference evidence="5 6" key="1">
    <citation type="submission" date="2018-12" db="EMBL/GenBank/DDBJ databases">
        <authorList>
            <person name="Tiukova I."/>
            <person name="Dainat J."/>
        </authorList>
    </citation>
    <scope>NUCLEOTIDE SEQUENCE [LARGE SCALE GENOMIC DNA]</scope>
</reference>
<keyword evidence="3" id="KW-0813">Transport</keyword>
<dbReference type="OrthoDB" id="2016913at2759"/>
<keyword evidence="6" id="KW-1185">Reference proteome</keyword>
<evidence type="ECO:0000313" key="6">
    <source>
        <dbReference type="Proteomes" id="UP000290900"/>
    </source>
</evidence>
<comment type="similarity">
    <text evidence="2">Belongs to the importin beta family.</text>
</comment>
<comment type="subcellular location">
    <subcellularLocation>
        <location evidence="1">Nucleus</location>
    </subcellularLocation>
</comment>
<dbReference type="InterPro" id="IPR016024">
    <property type="entry name" value="ARM-type_fold"/>
</dbReference>
<organism evidence="5 6">
    <name type="scientific">Brettanomyces naardenensis</name>
    <name type="common">Yeast</name>
    <dbReference type="NCBI Taxonomy" id="13370"/>
    <lineage>
        <taxon>Eukaryota</taxon>
        <taxon>Fungi</taxon>
        <taxon>Dikarya</taxon>
        <taxon>Ascomycota</taxon>
        <taxon>Saccharomycotina</taxon>
        <taxon>Pichiomycetes</taxon>
        <taxon>Pichiales</taxon>
        <taxon>Pichiaceae</taxon>
        <taxon>Brettanomyces</taxon>
    </lineage>
</organism>
<keyword evidence="4" id="KW-0539">Nucleus</keyword>
<protein>
    <submittedName>
        <fullName evidence="5">DEKNAAC104075</fullName>
    </submittedName>
</protein>